<gene>
    <name evidence="1" type="ORF">METZ01_LOCUS141790</name>
</gene>
<proteinExistence type="predicted"/>
<dbReference type="GO" id="GO:0006310">
    <property type="term" value="P:DNA recombination"/>
    <property type="evidence" value="ECO:0007669"/>
    <property type="project" value="InterPro"/>
</dbReference>
<dbReference type="SUPFAM" id="SSF103084">
    <property type="entry name" value="Holliday junction resolvase RusA"/>
    <property type="match status" value="1"/>
</dbReference>
<organism evidence="1">
    <name type="scientific">marine metagenome</name>
    <dbReference type="NCBI Taxonomy" id="408172"/>
    <lineage>
        <taxon>unclassified sequences</taxon>
        <taxon>metagenomes</taxon>
        <taxon>ecological metagenomes</taxon>
    </lineage>
</organism>
<sequence>MVMIFHPDWTDVTIGPIGEDLSPLTADASNLCKMVEDGLIGVAYPDDRLVQMLLVRKIPR</sequence>
<reference evidence="1" key="1">
    <citation type="submission" date="2018-05" db="EMBL/GenBank/DDBJ databases">
        <authorList>
            <person name="Lanie J.A."/>
            <person name="Ng W.-L."/>
            <person name="Kazmierczak K.M."/>
            <person name="Andrzejewski T.M."/>
            <person name="Davidsen T.M."/>
            <person name="Wayne K.J."/>
            <person name="Tettelin H."/>
            <person name="Glass J.I."/>
            <person name="Rusch D."/>
            <person name="Podicherti R."/>
            <person name="Tsui H.-C.T."/>
            <person name="Winkler M.E."/>
        </authorList>
    </citation>
    <scope>NUCLEOTIDE SEQUENCE</scope>
</reference>
<protein>
    <submittedName>
        <fullName evidence="1">Uncharacterized protein</fullName>
    </submittedName>
</protein>
<evidence type="ECO:0000313" key="1">
    <source>
        <dbReference type="EMBL" id="SVA88936.1"/>
    </source>
</evidence>
<name>A0A381ZI41_9ZZZZ</name>
<accession>A0A381ZI41</accession>
<dbReference type="AlphaFoldDB" id="A0A381ZI41"/>
<dbReference type="InterPro" id="IPR036614">
    <property type="entry name" value="RusA-like_sf"/>
</dbReference>
<dbReference type="GO" id="GO:0000287">
    <property type="term" value="F:magnesium ion binding"/>
    <property type="evidence" value="ECO:0007669"/>
    <property type="project" value="InterPro"/>
</dbReference>
<dbReference type="EMBL" id="UINC01021422">
    <property type="protein sequence ID" value="SVA88936.1"/>
    <property type="molecule type" value="Genomic_DNA"/>
</dbReference>
<dbReference type="GO" id="GO:0006281">
    <property type="term" value="P:DNA repair"/>
    <property type="evidence" value="ECO:0007669"/>
    <property type="project" value="InterPro"/>
</dbReference>
<dbReference type="Gene3D" id="3.30.1330.70">
    <property type="entry name" value="Holliday junction resolvase RusA"/>
    <property type="match status" value="1"/>
</dbReference>